<dbReference type="CDD" id="cd03256">
    <property type="entry name" value="ABC_PhnC_transporter"/>
    <property type="match status" value="1"/>
</dbReference>
<organism evidence="9 10">
    <name type="scientific">Natrarchaeobaculum sulfurireducens</name>
    <dbReference type="NCBI Taxonomy" id="2044521"/>
    <lineage>
        <taxon>Archaea</taxon>
        <taxon>Methanobacteriati</taxon>
        <taxon>Methanobacteriota</taxon>
        <taxon>Stenosarchaea group</taxon>
        <taxon>Halobacteria</taxon>
        <taxon>Halobacteriales</taxon>
        <taxon>Natrialbaceae</taxon>
        <taxon>Natrarchaeobaculum</taxon>
    </lineage>
</organism>
<proteinExistence type="predicted"/>
<dbReference type="InterPro" id="IPR025662">
    <property type="entry name" value="Sigma_54_int_dom_ATP-bd_1"/>
</dbReference>
<dbReference type="InterPro" id="IPR027417">
    <property type="entry name" value="P-loop_NTPase"/>
</dbReference>
<keyword evidence="10" id="KW-1185">Reference proteome</keyword>
<dbReference type="EMBL" id="CP024047">
    <property type="protein sequence ID" value="AXR79693.1"/>
    <property type="molecule type" value="Genomic_DNA"/>
</dbReference>
<dbReference type="KEGG" id="nan:AArc1_3400"/>
<accession>A0A346PJJ8</accession>
<reference evidence="11" key="1">
    <citation type="submission" date="2017-10" db="EMBL/GenBank/DDBJ databases">
        <title>Phenotypic and genomic properties of facultatively anaerobic sulfur-reducing natronoarchaea from hypersaline soda lakes.</title>
        <authorList>
            <person name="Sorokin D.Y."/>
            <person name="Kublanov I.V."/>
            <person name="Roman P."/>
            <person name="Sinninghe Damste J.S."/>
            <person name="Golyshin P.N."/>
            <person name="Rojo D."/>
            <person name="Ciordia S."/>
            <person name="Mena Md.C."/>
            <person name="Ferrer M."/>
            <person name="Messina E."/>
            <person name="Smedile F."/>
            <person name="La Spada G."/>
            <person name="La Cono V."/>
            <person name="Yakimov M.M."/>
        </authorList>
    </citation>
    <scope>NUCLEOTIDE SEQUENCE [LARGE SCALE GENOMIC DNA]</scope>
    <source>
        <strain evidence="11">AArc1</strain>
    </source>
</reference>
<dbReference type="OrthoDB" id="302885at2157"/>
<keyword evidence="4 9" id="KW-0067">ATP-binding</keyword>
<dbReference type="NCBIfam" id="TIGR02315">
    <property type="entry name" value="ABC_phnC"/>
    <property type="match status" value="1"/>
</dbReference>
<evidence type="ECO:0000256" key="2">
    <source>
        <dbReference type="ARBA" id="ARBA00022475"/>
    </source>
</evidence>
<dbReference type="InterPro" id="IPR017871">
    <property type="entry name" value="ABC_transporter-like_CS"/>
</dbReference>
<dbReference type="GO" id="GO:0005524">
    <property type="term" value="F:ATP binding"/>
    <property type="evidence" value="ECO:0007669"/>
    <property type="project" value="UniProtKB-KW"/>
</dbReference>
<dbReference type="PANTHER" id="PTHR43166">
    <property type="entry name" value="AMINO ACID IMPORT ATP-BINDING PROTEIN"/>
    <property type="match status" value="1"/>
</dbReference>
<dbReference type="InterPro" id="IPR003593">
    <property type="entry name" value="AAA+_ATPase"/>
</dbReference>
<feature type="domain" description="ABC transporter" evidence="7">
    <location>
        <begin position="4"/>
        <end position="239"/>
    </location>
</feature>
<dbReference type="Gene3D" id="3.40.50.300">
    <property type="entry name" value="P-loop containing nucleotide triphosphate hydrolases"/>
    <property type="match status" value="1"/>
</dbReference>
<keyword evidence="3" id="KW-0547">Nucleotide-binding</keyword>
<dbReference type="GO" id="GO:0016020">
    <property type="term" value="C:membrane"/>
    <property type="evidence" value="ECO:0007669"/>
    <property type="project" value="InterPro"/>
</dbReference>
<accession>A0A346PV90</accession>
<evidence type="ECO:0000256" key="4">
    <source>
        <dbReference type="ARBA" id="ARBA00022840"/>
    </source>
</evidence>
<dbReference type="PROSITE" id="PS50893">
    <property type="entry name" value="ABC_TRANSPORTER_2"/>
    <property type="match status" value="1"/>
</dbReference>
<dbReference type="Pfam" id="PF00005">
    <property type="entry name" value="ABC_tran"/>
    <property type="match status" value="1"/>
</dbReference>
<name>A0A346PV90_9EURY</name>
<protein>
    <submittedName>
        <fullName evidence="8">ABC-type phosphate/phosphonate transport system,ATPase component</fullName>
    </submittedName>
    <submittedName>
        <fullName evidence="9">Phosphonate ABC transporter ATP-binding protein</fullName>
    </submittedName>
</protein>
<evidence type="ECO:0000256" key="6">
    <source>
        <dbReference type="ARBA" id="ARBA00023136"/>
    </source>
</evidence>
<evidence type="ECO:0000256" key="3">
    <source>
        <dbReference type="ARBA" id="ARBA00022741"/>
    </source>
</evidence>
<dbReference type="GeneID" id="37643946"/>
<dbReference type="GO" id="GO:0015416">
    <property type="term" value="F:ABC-type phosphonate transporter activity"/>
    <property type="evidence" value="ECO:0007669"/>
    <property type="project" value="InterPro"/>
</dbReference>
<evidence type="ECO:0000313" key="10">
    <source>
        <dbReference type="Proteomes" id="UP000258613"/>
    </source>
</evidence>
<dbReference type="PANTHER" id="PTHR43166:SF6">
    <property type="entry name" value="PHOSPHONATES IMPORT ATP-BINDING PROTEIN PHNC"/>
    <property type="match status" value="1"/>
</dbReference>
<dbReference type="Proteomes" id="UP000258707">
    <property type="component" value="Chromosome"/>
</dbReference>
<evidence type="ECO:0000256" key="5">
    <source>
        <dbReference type="ARBA" id="ARBA00022967"/>
    </source>
</evidence>
<dbReference type="InterPro" id="IPR050086">
    <property type="entry name" value="MetN_ABC_transporter-like"/>
</dbReference>
<dbReference type="KEGG" id="nag:AArcMg_3461"/>
<evidence type="ECO:0000256" key="1">
    <source>
        <dbReference type="ARBA" id="ARBA00022448"/>
    </source>
</evidence>
<keyword evidence="1" id="KW-0813">Transport</keyword>
<reference evidence="10" key="2">
    <citation type="submission" date="2018-02" db="EMBL/GenBank/DDBJ databases">
        <title>Phenotypic and genomic properties of facultatively anaerobic sulfur-reducing natronoarchaea from hypersaline soda lakes.</title>
        <authorList>
            <person name="Sorokin D.Y."/>
            <person name="Kublanov I.V."/>
            <person name="Roman P."/>
            <person name="Sinninghe Damste J.S."/>
            <person name="Golyshin P.N."/>
            <person name="Rojo D."/>
            <person name="Ciordia S."/>
            <person name="Mena M.D.C."/>
            <person name="Ferrer M."/>
            <person name="Messina E."/>
            <person name="Smedile F."/>
            <person name="La Spada G."/>
            <person name="La Cono V."/>
            <person name="Yakimov M.M."/>
        </authorList>
    </citation>
    <scope>NUCLEOTIDE SEQUENCE [LARGE SCALE GENOMIC DNA]</scope>
    <source>
        <strain evidence="10">AArc-Mg</strain>
    </source>
</reference>
<dbReference type="PROSITE" id="PS00675">
    <property type="entry name" value="SIGMA54_INTERACT_1"/>
    <property type="match status" value="1"/>
</dbReference>
<evidence type="ECO:0000313" key="11">
    <source>
        <dbReference type="Proteomes" id="UP000258707"/>
    </source>
</evidence>
<dbReference type="SMART" id="SM00382">
    <property type="entry name" value="AAA"/>
    <property type="match status" value="1"/>
</dbReference>
<dbReference type="GO" id="GO:0016887">
    <property type="term" value="F:ATP hydrolysis activity"/>
    <property type="evidence" value="ECO:0007669"/>
    <property type="project" value="InterPro"/>
</dbReference>
<gene>
    <name evidence="8" type="ORF">AArc1_3400</name>
    <name evidence="9" type="ORF">AArcMg_3461</name>
</gene>
<evidence type="ECO:0000313" key="8">
    <source>
        <dbReference type="EMBL" id="AXR79693.1"/>
    </source>
</evidence>
<reference evidence="9" key="3">
    <citation type="journal article" date="2019" name="Int. J. Syst. Evol. Microbiol.">
        <title>Natronolimnobius sulfurireducens sp. nov. and Halalkaliarchaeum desulfuricum gen. nov., sp. nov., the first sulfur-respiring alkaliphilic haloarchaea from hypersaline alkaline lakes.</title>
        <authorList>
            <person name="Sorokin D.Y."/>
            <person name="Yakimov M."/>
            <person name="Messina E."/>
            <person name="Merkel A.Y."/>
            <person name="Bale N.J."/>
            <person name="Sinninghe Damste J.S."/>
        </authorList>
    </citation>
    <scope>NUCLEOTIDE SEQUENCE</scope>
    <source>
        <strain evidence="9">AArc-Mg</strain>
        <strain evidence="8">AArc1</strain>
    </source>
</reference>
<dbReference type="EMBL" id="CP027033">
    <property type="protein sequence ID" value="AXR83435.1"/>
    <property type="molecule type" value="Genomic_DNA"/>
</dbReference>
<dbReference type="InterPro" id="IPR012693">
    <property type="entry name" value="ABC_transpr_PhnC"/>
</dbReference>
<sequence>MGYIVAENVTKRYGDIHALKDVSFEIDEGEFVVILGQSGAGKSTLLRILNGLTTPTSGSVSIGGDTVSGRRNDVGMVFQQHYVIDQLSAYDNALTGALNRTSFLKSLFRMYDSADKREALRALETVGLLEEASQRVDHMSGGQQQRVGIARALVQKPQLLLADEPVASLDPGSAESVMGYIKTAAAERNLTTMASLHQVNLSRQFGERFLGMRDGELVFDGYIDDLTTDVIDEIYGDIETEAIRTGAKA</sequence>
<dbReference type="AlphaFoldDB" id="A0A346PV90"/>
<evidence type="ECO:0000313" key="9">
    <source>
        <dbReference type="EMBL" id="AXR83435.1"/>
    </source>
</evidence>
<keyword evidence="2" id="KW-1003">Cell membrane</keyword>
<keyword evidence="5" id="KW-1278">Translocase</keyword>
<keyword evidence="6" id="KW-0472">Membrane</keyword>
<dbReference type="Proteomes" id="UP000258613">
    <property type="component" value="Chromosome"/>
</dbReference>
<dbReference type="RefSeq" id="WP_117365598.1">
    <property type="nucleotide sequence ID" value="NZ_CP024047.1"/>
</dbReference>
<dbReference type="InterPro" id="IPR003439">
    <property type="entry name" value="ABC_transporter-like_ATP-bd"/>
</dbReference>
<evidence type="ECO:0000259" key="7">
    <source>
        <dbReference type="PROSITE" id="PS50893"/>
    </source>
</evidence>
<dbReference type="PROSITE" id="PS00211">
    <property type="entry name" value="ABC_TRANSPORTER_1"/>
    <property type="match status" value="1"/>
</dbReference>
<dbReference type="SUPFAM" id="SSF52540">
    <property type="entry name" value="P-loop containing nucleoside triphosphate hydrolases"/>
    <property type="match status" value="1"/>
</dbReference>